<sequence length="118" mass="12871">MSSIEALVHKVKNHPEAIEFSEVMSAIDSAYDFTPTAFTNGDTQNASGQNNGSCKVFALAKILQLTESDTLALFGEYYRNDVLGNPQGDDHQNIRNFIKQGWAGIKFEGLALSPKSTS</sequence>
<evidence type="ECO:0000313" key="2">
    <source>
        <dbReference type="Proteomes" id="UP000244441"/>
    </source>
</evidence>
<dbReference type="AlphaFoldDB" id="A0A2S0VU41"/>
<keyword evidence="2" id="KW-1185">Reference proteome</keyword>
<reference evidence="1 2" key="1">
    <citation type="submission" date="2018-01" db="EMBL/GenBank/DDBJ databases">
        <title>Genome sequence of a Cantenovulum-like bacteria.</title>
        <authorList>
            <person name="Tan W.R."/>
            <person name="Lau N.-S."/>
            <person name="Go F."/>
            <person name="Amirul A.-A.A."/>
        </authorList>
    </citation>
    <scope>NUCLEOTIDE SEQUENCE [LARGE SCALE GENOMIC DNA]</scope>
    <source>
        <strain evidence="1 2">CCB-QB4</strain>
    </source>
</reference>
<accession>A0A2S0VU41</accession>
<dbReference type="InterPro" id="IPR038604">
    <property type="entry name" value="HopJ_sf"/>
</dbReference>
<gene>
    <name evidence="1" type="ORF">C2869_15330</name>
</gene>
<dbReference type="OrthoDB" id="9790826at2"/>
<protein>
    <submittedName>
        <fullName evidence="1">Type III effector</fullName>
    </submittedName>
</protein>
<name>A0A2S0VU41_9ALTE</name>
<dbReference type="Gene3D" id="3.20.160.10">
    <property type="entry name" value="vpa0580 domain like"/>
    <property type="match status" value="1"/>
</dbReference>
<dbReference type="KEGG" id="cate:C2869_15330"/>
<dbReference type="RefSeq" id="WP_108603795.1">
    <property type="nucleotide sequence ID" value="NZ_CP026604.1"/>
</dbReference>
<dbReference type="InterPro" id="IPR014984">
    <property type="entry name" value="HopJ"/>
</dbReference>
<evidence type="ECO:0000313" key="1">
    <source>
        <dbReference type="EMBL" id="AWB67725.1"/>
    </source>
</evidence>
<dbReference type="EMBL" id="CP026604">
    <property type="protein sequence ID" value="AWB67725.1"/>
    <property type="molecule type" value="Genomic_DNA"/>
</dbReference>
<organism evidence="1 2">
    <name type="scientific">Saccharobesus litoralis</name>
    <dbReference type="NCBI Taxonomy" id="2172099"/>
    <lineage>
        <taxon>Bacteria</taxon>
        <taxon>Pseudomonadati</taxon>
        <taxon>Pseudomonadota</taxon>
        <taxon>Gammaproteobacteria</taxon>
        <taxon>Alteromonadales</taxon>
        <taxon>Alteromonadaceae</taxon>
        <taxon>Saccharobesus</taxon>
    </lineage>
</organism>
<proteinExistence type="predicted"/>
<dbReference type="Proteomes" id="UP000244441">
    <property type="component" value="Chromosome"/>
</dbReference>
<dbReference type="Pfam" id="PF08888">
    <property type="entry name" value="HopJ"/>
    <property type="match status" value="1"/>
</dbReference>